<feature type="compositionally biased region" description="Basic and acidic residues" evidence="1">
    <location>
        <begin position="628"/>
        <end position="643"/>
    </location>
</feature>
<feature type="region of interest" description="Disordered" evidence="1">
    <location>
        <begin position="1"/>
        <end position="142"/>
    </location>
</feature>
<protein>
    <recommendedName>
        <fullName evidence="2">UBA domain-containing protein</fullName>
    </recommendedName>
</protein>
<feature type="compositionally biased region" description="Polar residues" evidence="1">
    <location>
        <begin position="306"/>
        <end position="322"/>
    </location>
</feature>
<keyword evidence="4" id="KW-1185">Reference proteome</keyword>
<evidence type="ECO:0000313" key="4">
    <source>
        <dbReference type="Proteomes" id="UP000800235"/>
    </source>
</evidence>
<feature type="compositionally biased region" description="Polar residues" evidence="1">
    <location>
        <begin position="17"/>
        <end position="30"/>
    </location>
</feature>
<dbReference type="InterPro" id="IPR009060">
    <property type="entry name" value="UBA-like_sf"/>
</dbReference>
<feature type="region of interest" description="Disordered" evidence="1">
    <location>
        <begin position="360"/>
        <end position="468"/>
    </location>
</feature>
<reference evidence="3" key="1">
    <citation type="journal article" date="2020" name="Stud. Mycol.">
        <title>101 Dothideomycetes genomes: a test case for predicting lifestyles and emergence of pathogens.</title>
        <authorList>
            <person name="Haridas S."/>
            <person name="Albert R."/>
            <person name="Binder M."/>
            <person name="Bloem J."/>
            <person name="Labutti K."/>
            <person name="Salamov A."/>
            <person name="Andreopoulos B."/>
            <person name="Baker S."/>
            <person name="Barry K."/>
            <person name="Bills G."/>
            <person name="Bluhm B."/>
            <person name="Cannon C."/>
            <person name="Castanera R."/>
            <person name="Culley D."/>
            <person name="Daum C."/>
            <person name="Ezra D."/>
            <person name="Gonzalez J."/>
            <person name="Henrissat B."/>
            <person name="Kuo A."/>
            <person name="Liang C."/>
            <person name="Lipzen A."/>
            <person name="Lutzoni F."/>
            <person name="Magnuson J."/>
            <person name="Mondo S."/>
            <person name="Nolan M."/>
            <person name="Ohm R."/>
            <person name="Pangilinan J."/>
            <person name="Park H.-J."/>
            <person name="Ramirez L."/>
            <person name="Alfaro M."/>
            <person name="Sun H."/>
            <person name="Tritt A."/>
            <person name="Yoshinaga Y."/>
            <person name="Zwiers L.-H."/>
            <person name="Turgeon B."/>
            <person name="Goodwin S."/>
            <person name="Spatafora J."/>
            <person name="Crous P."/>
            <person name="Grigoriev I."/>
        </authorList>
    </citation>
    <scope>NUCLEOTIDE SEQUENCE</scope>
    <source>
        <strain evidence="3">CBS 130266</strain>
    </source>
</reference>
<feature type="region of interest" description="Disordered" evidence="1">
    <location>
        <begin position="255"/>
        <end position="340"/>
    </location>
</feature>
<dbReference type="EMBL" id="MU007144">
    <property type="protein sequence ID" value="KAF2417123.1"/>
    <property type="molecule type" value="Genomic_DNA"/>
</dbReference>
<evidence type="ECO:0000256" key="1">
    <source>
        <dbReference type="SAM" id="MobiDB-lite"/>
    </source>
</evidence>
<dbReference type="InterPro" id="IPR015940">
    <property type="entry name" value="UBA"/>
</dbReference>
<feature type="compositionally biased region" description="Basic and acidic residues" evidence="1">
    <location>
        <begin position="436"/>
        <end position="451"/>
    </location>
</feature>
<gene>
    <name evidence="3" type="ORF">EJ08DRAFT_684164</name>
</gene>
<name>A0A9P4NEB4_9PEZI</name>
<feature type="region of interest" description="Disordered" evidence="1">
    <location>
        <begin position="508"/>
        <end position="751"/>
    </location>
</feature>
<dbReference type="PROSITE" id="PS50030">
    <property type="entry name" value="UBA"/>
    <property type="match status" value="1"/>
</dbReference>
<dbReference type="Gene3D" id="1.10.8.10">
    <property type="entry name" value="DNA helicase RuvA subunit, C-terminal domain"/>
    <property type="match status" value="1"/>
</dbReference>
<feature type="compositionally biased region" description="Basic and acidic residues" evidence="1">
    <location>
        <begin position="31"/>
        <end position="55"/>
    </location>
</feature>
<evidence type="ECO:0000259" key="2">
    <source>
        <dbReference type="PROSITE" id="PS50030"/>
    </source>
</evidence>
<feature type="domain" description="UBA" evidence="2">
    <location>
        <begin position="472"/>
        <end position="511"/>
    </location>
</feature>
<proteinExistence type="predicted"/>
<dbReference type="SUPFAM" id="SSF46934">
    <property type="entry name" value="UBA-like"/>
    <property type="match status" value="1"/>
</dbReference>
<accession>A0A9P4NEB4</accession>
<dbReference type="AlphaFoldDB" id="A0A9P4NEB4"/>
<dbReference type="SMART" id="SM00165">
    <property type="entry name" value="UBA"/>
    <property type="match status" value="1"/>
</dbReference>
<organism evidence="3 4">
    <name type="scientific">Tothia fuscella</name>
    <dbReference type="NCBI Taxonomy" id="1048955"/>
    <lineage>
        <taxon>Eukaryota</taxon>
        <taxon>Fungi</taxon>
        <taxon>Dikarya</taxon>
        <taxon>Ascomycota</taxon>
        <taxon>Pezizomycotina</taxon>
        <taxon>Dothideomycetes</taxon>
        <taxon>Pleosporomycetidae</taxon>
        <taxon>Venturiales</taxon>
        <taxon>Cylindrosympodiaceae</taxon>
        <taxon>Tothia</taxon>
    </lineage>
</organism>
<dbReference type="Proteomes" id="UP000800235">
    <property type="component" value="Unassembled WGS sequence"/>
</dbReference>
<comment type="caution">
    <text evidence="3">The sequence shown here is derived from an EMBL/GenBank/DDBJ whole genome shotgun (WGS) entry which is preliminary data.</text>
</comment>
<evidence type="ECO:0000313" key="3">
    <source>
        <dbReference type="EMBL" id="KAF2417123.1"/>
    </source>
</evidence>
<sequence>MARIVQDSEDEDDFDVTSPNATPSPGNNATGKDEPATTRSKSTGETDVLRREIHNVQRQLIESPAASTRSRAFKADSGEVRSFAKGIPSSPVHVHLSNKRRKTSSVAASPIVQKKPLRRKTLKTYGSSSNRRHDGSNSESIDFETLKASDQIAVTSATKQKMFGAETGRTEKIWDLPPSIQNDFALHNPVSMFPEVDGSSTIPDNTFTQKRLIEEALSADQIAQPYSHIQTQASEASAQSLPWSEIMGTQAIKSQSVLKSSGKPEMPPPSPFTTTPKSRSEPVGAVFEPTNTPDEQPPPALDEPTYTPSGSALAENKTTSARSVKISRTKTDGNNRTQQKSVAEFADELSLVQPSVIKISRRKTSHFPDRQPTPVEPAARISEILVQSPPSTSANESRKAKKRVTEDELEADDSIAGLPRENYKPRPSRSRSTQVLHEESIDYSKRPEQKVKGGGKRRKTMNDLSSSHVAMSASEKVEAIGGMGFSPTLARHALERSSGDMDQAIEKLLSNAAPDPIDPDTASRFIGVEISPSKSRLAPDGVPPEQSTTEKSRDGSDVVAAEQKSGKDSTAIGDHRVLTSGAVNGSHGTDLLEDAIDVNQKPLAPKRRKSAKKPSIIEEQEDSVQPAEEPKEPKQEPAEETKKGRGRPRKAVNTPVAFTDGDDDAVQPVEISHVEKTNNTTPQNSPRKEVAPNNTRAKLPKADTDNGDDTDTFASTTKAHDHNPPASTPEQKVGKKTAVEHSPINKGKVPYRVGLNRRARIAPLLKIIKK</sequence>
<dbReference type="OrthoDB" id="5404794at2759"/>
<feature type="compositionally biased region" description="Polar residues" evidence="1">
    <location>
        <begin position="56"/>
        <end position="70"/>
    </location>
</feature>